<evidence type="ECO:0000313" key="2">
    <source>
        <dbReference type="Proteomes" id="UP000785679"/>
    </source>
</evidence>
<comment type="caution">
    <text evidence="1">The sequence shown here is derived from an EMBL/GenBank/DDBJ whole genome shotgun (WGS) entry which is preliminary data.</text>
</comment>
<name>A0A8J8NN66_HALGN</name>
<gene>
    <name evidence="1" type="ORF">FGO68_gene2639</name>
</gene>
<evidence type="ECO:0000313" key="1">
    <source>
        <dbReference type="EMBL" id="TNV78383.1"/>
    </source>
</evidence>
<reference evidence="1" key="1">
    <citation type="submission" date="2019-06" db="EMBL/GenBank/DDBJ databases">
        <authorList>
            <person name="Zheng W."/>
        </authorList>
    </citation>
    <scope>NUCLEOTIDE SEQUENCE</scope>
    <source>
        <strain evidence="1">QDHG01</strain>
    </source>
</reference>
<proteinExistence type="predicted"/>
<sequence length="90" mass="9680">MMARICISSAAFIFANYSANAESSHTFPAAKWHNCGIFEGVEMQVEGESWPSSSSMITSSMGSNCLGGTLQGTVNKISLARYAQIILRIL</sequence>
<keyword evidence="2" id="KW-1185">Reference proteome</keyword>
<dbReference type="Proteomes" id="UP000785679">
    <property type="component" value="Unassembled WGS sequence"/>
</dbReference>
<accession>A0A8J8NN66</accession>
<organism evidence="1 2">
    <name type="scientific">Halteria grandinella</name>
    <dbReference type="NCBI Taxonomy" id="5974"/>
    <lineage>
        <taxon>Eukaryota</taxon>
        <taxon>Sar</taxon>
        <taxon>Alveolata</taxon>
        <taxon>Ciliophora</taxon>
        <taxon>Intramacronucleata</taxon>
        <taxon>Spirotrichea</taxon>
        <taxon>Stichotrichia</taxon>
        <taxon>Sporadotrichida</taxon>
        <taxon>Halteriidae</taxon>
        <taxon>Halteria</taxon>
    </lineage>
</organism>
<dbReference type="AlphaFoldDB" id="A0A8J8NN66"/>
<protein>
    <submittedName>
        <fullName evidence="1">Uncharacterized protein</fullName>
    </submittedName>
</protein>
<dbReference type="EMBL" id="RRYP01010442">
    <property type="protein sequence ID" value="TNV78383.1"/>
    <property type="molecule type" value="Genomic_DNA"/>
</dbReference>